<dbReference type="PANTHER" id="PTHR36307:SF1">
    <property type="entry name" value="FLAGELLA BASAL BODY P-RING FORMATION PROTEIN FLGA"/>
    <property type="match status" value="1"/>
</dbReference>
<keyword evidence="6" id="KW-0966">Cell projection</keyword>
<gene>
    <name evidence="6" type="ORF">PAM7971_02544</name>
</gene>
<feature type="domain" description="SAF" evidence="5">
    <location>
        <begin position="20"/>
        <end position="78"/>
    </location>
</feature>
<proteinExistence type="inferred from homology"/>
<dbReference type="Pfam" id="PF13144">
    <property type="entry name" value="ChapFlgA"/>
    <property type="match status" value="1"/>
</dbReference>
<evidence type="ECO:0000256" key="4">
    <source>
        <dbReference type="RuleBase" id="RU362063"/>
    </source>
</evidence>
<feature type="signal peptide" evidence="4">
    <location>
        <begin position="1"/>
        <end position="20"/>
    </location>
</feature>
<dbReference type="EMBL" id="FWFW01000008">
    <property type="protein sequence ID" value="SLN51509.1"/>
    <property type="molecule type" value="Genomic_DNA"/>
</dbReference>
<reference evidence="6 7" key="1">
    <citation type="submission" date="2017-03" db="EMBL/GenBank/DDBJ databases">
        <authorList>
            <person name="Afonso C.L."/>
            <person name="Miller P.J."/>
            <person name="Scott M.A."/>
            <person name="Spackman E."/>
            <person name="Goraichik I."/>
            <person name="Dimitrov K.M."/>
            <person name="Suarez D.L."/>
            <person name="Swayne D.E."/>
        </authorList>
    </citation>
    <scope>NUCLEOTIDE SEQUENCE [LARGE SCALE GENOMIC DNA]</scope>
    <source>
        <strain evidence="6 7">CECT 7971</strain>
    </source>
</reference>
<dbReference type="InterPro" id="IPR039246">
    <property type="entry name" value="Flagellar_FlgA"/>
</dbReference>
<keyword evidence="2 4" id="KW-0732">Signal</keyword>
<dbReference type="SMART" id="SM00858">
    <property type="entry name" value="SAF"/>
    <property type="match status" value="1"/>
</dbReference>
<comment type="similarity">
    <text evidence="4">Belongs to the FlgA family.</text>
</comment>
<dbReference type="OrthoDB" id="7619725at2"/>
<name>A0A1Y5T1A9_9RHOB</name>
<dbReference type="CDD" id="cd11614">
    <property type="entry name" value="SAF_CpaB_FlgA_like"/>
    <property type="match status" value="1"/>
</dbReference>
<dbReference type="Proteomes" id="UP000193307">
    <property type="component" value="Unassembled WGS sequence"/>
</dbReference>
<evidence type="ECO:0000313" key="6">
    <source>
        <dbReference type="EMBL" id="SLN51509.1"/>
    </source>
</evidence>
<dbReference type="GO" id="GO:0042597">
    <property type="term" value="C:periplasmic space"/>
    <property type="evidence" value="ECO:0007669"/>
    <property type="project" value="UniProtKB-SubCell"/>
</dbReference>
<accession>A0A1Y5T1A9</accession>
<feature type="chain" id="PRO_5010897737" description="Flagella basal body P-ring formation protein FlgA" evidence="4">
    <location>
        <begin position="21"/>
        <end position="145"/>
    </location>
</feature>
<evidence type="ECO:0000256" key="2">
    <source>
        <dbReference type="ARBA" id="ARBA00022729"/>
    </source>
</evidence>
<dbReference type="InterPro" id="IPR013974">
    <property type="entry name" value="SAF"/>
</dbReference>
<keyword evidence="3 4" id="KW-0574">Periplasm</keyword>
<comment type="subcellular location">
    <subcellularLocation>
        <location evidence="1 4">Periplasm</location>
    </subcellularLocation>
</comment>
<dbReference type="InterPro" id="IPR017585">
    <property type="entry name" value="SAF_FlgA"/>
</dbReference>
<evidence type="ECO:0000313" key="7">
    <source>
        <dbReference type="Proteomes" id="UP000193307"/>
    </source>
</evidence>
<evidence type="ECO:0000259" key="5">
    <source>
        <dbReference type="SMART" id="SM00858"/>
    </source>
</evidence>
<dbReference type="STRING" id="658057.SAMN04488032_110113"/>
<keyword evidence="7" id="KW-1185">Reference proteome</keyword>
<keyword evidence="6" id="KW-0969">Cilium</keyword>
<evidence type="ECO:0000256" key="1">
    <source>
        <dbReference type="ARBA" id="ARBA00004418"/>
    </source>
</evidence>
<dbReference type="Gene3D" id="2.30.30.760">
    <property type="match status" value="1"/>
</dbReference>
<dbReference type="NCBIfam" id="TIGR03170">
    <property type="entry name" value="flgA_cterm"/>
    <property type="match status" value="1"/>
</dbReference>
<keyword evidence="4" id="KW-1005">Bacterial flagellum biogenesis</keyword>
<dbReference type="PANTHER" id="PTHR36307">
    <property type="entry name" value="FLAGELLA BASAL BODY P-RING FORMATION PROTEIN FLGA"/>
    <property type="match status" value="1"/>
</dbReference>
<keyword evidence="6" id="KW-0282">Flagellum</keyword>
<sequence length="145" mass="15183">MKHFICITLAMLMSPYHVSAETIVAARTIRAQTILTSSDMTLIQGDVPGGLISTDEAIGLETRVVLYSGRPIMAGDIGPAAIIERNQIVKLIYAIGTLSISADARALGRAGPGDLLRVMNLTSKSTVSGIVGSNGAVYVGELPRS</sequence>
<organism evidence="6 7">
    <name type="scientific">Pacificibacter marinus</name>
    <dbReference type="NCBI Taxonomy" id="658057"/>
    <lineage>
        <taxon>Bacteria</taxon>
        <taxon>Pseudomonadati</taxon>
        <taxon>Pseudomonadota</taxon>
        <taxon>Alphaproteobacteria</taxon>
        <taxon>Rhodobacterales</taxon>
        <taxon>Roseobacteraceae</taxon>
        <taxon>Pacificibacter</taxon>
    </lineage>
</organism>
<protein>
    <recommendedName>
        <fullName evidence="4">Flagella basal body P-ring formation protein FlgA</fullName>
    </recommendedName>
</protein>
<comment type="function">
    <text evidence="4">Involved in the assembly process of the P-ring formation. It may associate with FlgF on the rod constituting a structure essential for the P-ring assembly or may act as a modulator protein for the P-ring assembly.</text>
</comment>
<dbReference type="AlphaFoldDB" id="A0A1Y5T1A9"/>
<evidence type="ECO:0000256" key="3">
    <source>
        <dbReference type="ARBA" id="ARBA00022764"/>
    </source>
</evidence>
<dbReference type="GO" id="GO:0044780">
    <property type="term" value="P:bacterial-type flagellum assembly"/>
    <property type="evidence" value="ECO:0007669"/>
    <property type="project" value="InterPro"/>
</dbReference>